<sequence>MTTEDVGGRLVTTEEVGGRLVTTEDVGGRLVTTEEVGGRLVTTEEVGGRLVTTEDVGGRLVTTEEVGVLPPQVTPFTANEVGLLLVPFQLARKPGFTEPPLPTAPFQLSFAKVTLDPVWVARPFQPCWIDWPFANENVSDQLVQASPVFLMTMLPWKPPCHEFTTEYVTLQEVAALAGEASATAVVPTATVAAAIATAFARRDRIGTNLMPLTPTVSGITRADAPVRHHGSRRCRVAPLARNLT</sequence>
<comment type="caution">
    <text evidence="1">The sequence shown here is derived from an EMBL/GenBank/DDBJ whole genome shotgun (WGS) entry which is preliminary data.</text>
</comment>
<name>A0ABP4X9J6_9ACTN</name>
<protein>
    <submittedName>
        <fullName evidence="1">Uncharacterized protein</fullName>
    </submittedName>
</protein>
<organism evidence="1 2">
    <name type="scientific">Luedemannella helvata</name>
    <dbReference type="NCBI Taxonomy" id="349315"/>
    <lineage>
        <taxon>Bacteria</taxon>
        <taxon>Bacillati</taxon>
        <taxon>Actinomycetota</taxon>
        <taxon>Actinomycetes</taxon>
        <taxon>Micromonosporales</taxon>
        <taxon>Micromonosporaceae</taxon>
        <taxon>Luedemannella</taxon>
    </lineage>
</organism>
<evidence type="ECO:0000313" key="1">
    <source>
        <dbReference type="EMBL" id="GAA1771817.1"/>
    </source>
</evidence>
<keyword evidence="2" id="KW-1185">Reference proteome</keyword>
<evidence type="ECO:0000313" key="2">
    <source>
        <dbReference type="Proteomes" id="UP001500655"/>
    </source>
</evidence>
<gene>
    <name evidence="1" type="ORF">GCM10009681_49050</name>
</gene>
<accession>A0ABP4X9J6</accession>
<proteinExistence type="predicted"/>
<dbReference type="Proteomes" id="UP001500655">
    <property type="component" value="Unassembled WGS sequence"/>
</dbReference>
<dbReference type="EMBL" id="BAAALS010000031">
    <property type="protein sequence ID" value="GAA1771817.1"/>
    <property type="molecule type" value="Genomic_DNA"/>
</dbReference>
<reference evidence="2" key="1">
    <citation type="journal article" date="2019" name="Int. J. Syst. Evol. Microbiol.">
        <title>The Global Catalogue of Microorganisms (GCM) 10K type strain sequencing project: providing services to taxonomists for standard genome sequencing and annotation.</title>
        <authorList>
            <consortium name="The Broad Institute Genomics Platform"/>
            <consortium name="The Broad Institute Genome Sequencing Center for Infectious Disease"/>
            <person name="Wu L."/>
            <person name="Ma J."/>
        </authorList>
    </citation>
    <scope>NUCLEOTIDE SEQUENCE [LARGE SCALE GENOMIC DNA]</scope>
    <source>
        <strain evidence="2">JCM 13249</strain>
    </source>
</reference>